<protein>
    <recommendedName>
        <fullName evidence="4">Transporter</fullName>
    </recommendedName>
</protein>
<comment type="caution">
    <text evidence="2">The sequence shown here is derived from an EMBL/GenBank/DDBJ whole genome shotgun (WGS) entry which is preliminary data.</text>
</comment>
<dbReference type="Proteomes" id="UP000214747">
    <property type="component" value="Unassembled WGS sequence"/>
</dbReference>
<dbReference type="AlphaFoldDB" id="A0A225SZU5"/>
<dbReference type="EMBL" id="NJGV01000002">
    <property type="protein sequence ID" value="OWY36414.1"/>
    <property type="molecule type" value="Genomic_DNA"/>
</dbReference>
<feature type="chain" id="PRO_5012036406" description="Transporter" evidence="1">
    <location>
        <begin position="25"/>
        <end position="249"/>
    </location>
</feature>
<dbReference type="InterPro" id="IPR025737">
    <property type="entry name" value="FApF"/>
</dbReference>
<proteinExistence type="predicted"/>
<dbReference type="RefSeq" id="WP_088753947.1">
    <property type="nucleotide sequence ID" value="NZ_NJGV01000002.1"/>
</dbReference>
<name>A0A225SZU5_9BURK</name>
<evidence type="ECO:0000313" key="2">
    <source>
        <dbReference type="EMBL" id="OWY36414.1"/>
    </source>
</evidence>
<gene>
    <name evidence="2" type="ORF">CEJ45_04210</name>
</gene>
<keyword evidence="1" id="KW-0732">Signal</keyword>
<dbReference type="Pfam" id="PF13557">
    <property type="entry name" value="Phenol_MetA_deg"/>
    <property type="match status" value="1"/>
</dbReference>
<organism evidence="2 3">
    <name type="scientific">Herbaspirillum aquaticum</name>
    <dbReference type="NCBI Taxonomy" id="568783"/>
    <lineage>
        <taxon>Bacteria</taxon>
        <taxon>Pseudomonadati</taxon>
        <taxon>Pseudomonadota</taxon>
        <taxon>Betaproteobacteria</taxon>
        <taxon>Burkholderiales</taxon>
        <taxon>Oxalobacteraceae</taxon>
        <taxon>Herbaspirillum</taxon>
    </lineage>
</organism>
<accession>A0A225SZU5</accession>
<feature type="signal peptide" evidence="1">
    <location>
        <begin position="1"/>
        <end position="24"/>
    </location>
</feature>
<dbReference type="SUPFAM" id="SSF56935">
    <property type="entry name" value="Porins"/>
    <property type="match status" value="1"/>
</dbReference>
<reference evidence="2 3" key="1">
    <citation type="journal article" date="2010" name="Int. J. Syst. Evol. Microbiol.">
        <title>Reclassification of Herbaspirillum putei as a later heterotypic synonym of Herbaspirillum huttiense, with the description of H. huttiense subsp. huttiense subsp. nov. and H. huttiense subsp. putei subsp. nov., comb. nov., and description of Herbaspirillum aquaticum sp. nov.</title>
        <authorList>
            <person name="Dobritsa A.P."/>
            <person name="Reddy M.C."/>
            <person name="Samadpour M."/>
        </authorList>
    </citation>
    <scope>NUCLEOTIDE SEQUENCE [LARGE SCALE GENOMIC DNA]</scope>
    <source>
        <strain evidence="2 3">IEH 4430</strain>
    </source>
</reference>
<evidence type="ECO:0000313" key="3">
    <source>
        <dbReference type="Proteomes" id="UP000214747"/>
    </source>
</evidence>
<evidence type="ECO:0008006" key="4">
    <source>
        <dbReference type="Google" id="ProtNLM"/>
    </source>
</evidence>
<evidence type="ECO:0000256" key="1">
    <source>
        <dbReference type="SAM" id="SignalP"/>
    </source>
</evidence>
<keyword evidence="3" id="KW-1185">Reference proteome</keyword>
<sequence length="249" mass="26584">MNNKIIKLSCLGALLLAASHSAFAAHPLVTDDAGVQGAGGIQLEMNTDWSKQNGNAGHVGASTFTYGVTDKLDLFFNLPQTFQSPTGTGVGDVSVGAKWRFYGAEGLALALKPEFFMPSGDEEKGLGTGKNGMGLTGIASYETGPWTLHGNLGLRYSRFKLEKDQQGQRKTLWRASAAVWYGINEQWRLVADTGVAQNPDASSKKLPSYALVGAIWSPNKTVDIDAGAKFGLNKAEVTRQFGVGVTLHF</sequence>